<evidence type="ECO:0000313" key="11">
    <source>
        <dbReference type="Proteomes" id="UP000075531"/>
    </source>
</evidence>
<reference evidence="10 11" key="1">
    <citation type="submission" date="2016-02" db="EMBL/GenBank/DDBJ databases">
        <title>Genome sequence of Clostridium tepidiprofundi DSM 19306.</title>
        <authorList>
            <person name="Poehlein A."/>
            <person name="Daniel R."/>
        </authorList>
    </citation>
    <scope>NUCLEOTIDE SEQUENCE [LARGE SCALE GENOMIC DNA]</scope>
    <source>
        <strain evidence="10 11">DSM 19306</strain>
    </source>
</reference>
<gene>
    <name evidence="10" type="primary">tagG</name>
    <name evidence="10" type="ORF">CLTEP_16160</name>
</gene>
<evidence type="ECO:0000256" key="8">
    <source>
        <dbReference type="RuleBase" id="RU361157"/>
    </source>
</evidence>
<name>A0A151B3G7_9CLOT</name>
<dbReference type="PROSITE" id="PS51012">
    <property type="entry name" value="ABC_TM2"/>
    <property type="match status" value="1"/>
</dbReference>
<protein>
    <recommendedName>
        <fullName evidence="8">Transport permease protein</fullName>
    </recommendedName>
</protein>
<sequence length="270" mass="32096">MTNYVKSFATFIKDIIKSREMIFRLSRNDFKVRYAGSYLGIVWAFVQPIVNILVFWFVFQVGFKSAPVDNFPFILWLICGMIPWFYFSEGLNNGTNSLLQYNYLVKKVVFRVSILPVVKIISALFIHLFFIVFIFIMFGIYGYKPNIYNIQVVYYSFGIIVLLLGLSWITSSLMVFLKDTNEIIQIVLQFGFWLTPIFWSYTVLPKRYEFLLKLNPMFYITQGYRDAFIYKVWFWQKPNLTIYFWTITLLIFILGGVLFKKLKPHFSDVL</sequence>
<evidence type="ECO:0000256" key="3">
    <source>
        <dbReference type="ARBA" id="ARBA00022448"/>
    </source>
</evidence>
<evidence type="ECO:0000256" key="7">
    <source>
        <dbReference type="ARBA" id="ARBA00023136"/>
    </source>
</evidence>
<organism evidence="10 11">
    <name type="scientific">Clostridium tepidiprofundi DSM 19306</name>
    <dbReference type="NCBI Taxonomy" id="1121338"/>
    <lineage>
        <taxon>Bacteria</taxon>
        <taxon>Bacillati</taxon>
        <taxon>Bacillota</taxon>
        <taxon>Clostridia</taxon>
        <taxon>Eubacteriales</taxon>
        <taxon>Clostridiaceae</taxon>
        <taxon>Clostridium</taxon>
    </lineage>
</organism>
<dbReference type="PANTHER" id="PTHR30413:SF10">
    <property type="entry name" value="CAPSULE POLYSACCHARIDE EXPORT INNER-MEMBRANE PROTEIN CTRC"/>
    <property type="match status" value="1"/>
</dbReference>
<keyword evidence="5 8" id="KW-0812">Transmembrane</keyword>
<feature type="transmembrane region" description="Helical" evidence="8">
    <location>
        <begin position="153"/>
        <end position="176"/>
    </location>
</feature>
<feature type="transmembrane region" description="Helical" evidence="8">
    <location>
        <begin position="183"/>
        <end position="204"/>
    </location>
</feature>
<dbReference type="PANTHER" id="PTHR30413">
    <property type="entry name" value="INNER MEMBRANE TRANSPORT PERMEASE"/>
    <property type="match status" value="1"/>
</dbReference>
<evidence type="ECO:0000256" key="5">
    <source>
        <dbReference type="ARBA" id="ARBA00022692"/>
    </source>
</evidence>
<dbReference type="GO" id="GO:0140359">
    <property type="term" value="F:ABC-type transporter activity"/>
    <property type="evidence" value="ECO:0007669"/>
    <property type="project" value="InterPro"/>
</dbReference>
<evidence type="ECO:0000256" key="4">
    <source>
        <dbReference type="ARBA" id="ARBA00022475"/>
    </source>
</evidence>
<evidence type="ECO:0000256" key="2">
    <source>
        <dbReference type="ARBA" id="ARBA00007783"/>
    </source>
</evidence>
<dbReference type="RefSeq" id="WP_066825129.1">
    <property type="nucleotide sequence ID" value="NZ_LTBA01000016.1"/>
</dbReference>
<dbReference type="PATRIC" id="fig|1121338.3.peg.1661"/>
<feature type="transmembrane region" description="Helical" evidence="8">
    <location>
        <begin position="242"/>
        <end position="259"/>
    </location>
</feature>
<dbReference type="Proteomes" id="UP000075531">
    <property type="component" value="Unassembled WGS sequence"/>
</dbReference>
<dbReference type="GO" id="GO:0015920">
    <property type="term" value="P:lipopolysaccharide transport"/>
    <property type="evidence" value="ECO:0007669"/>
    <property type="project" value="TreeGrafter"/>
</dbReference>
<evidence type="ECO:0000259" key="9">
    <source>
        <dbReference type="PROSITE" id="PS51012"/>
    </source>
</evidence>
<evidence type="ECO:0000256" key="6">
    <source>
        <dbReference type="ARBA" id="ARBA00022989"/>
    </source>
</evidence>
<feature type="transmembrane region" description="Helical" evidence="8">
    <location>
        <begin position="108"/>
        <end position="141"/>
    </location>
</feature>
<evidence type="ECO:0000256" key="1">
    <source>
        <dbReference type="ARBA" id="ARBA00004651"/>
    </source>
</evidence>
<keyword evidence="4 8" id="KW-1003">Cell membrane</keyword>
<dbReference type="GO" id="GO:0005886">
    <property type="term" value="C:plasma membrane"/>
    <property type="evidence" value="ECO:0007669"/>
    <property type="project" value="UniProtKB-SubCell"/>
</dbReference>
<proteinExistence type="inferred from homology"/>
<evidence type="ECO:0000313" key="10">
    <source>
        <dbReference type="EMBL" id="KYH34464.1"/>
    </source>
</evidence>
<comment type="similarity">
    <text evidence="2 8">Belongs to the ABC-2 integral membrane protein family.</text>
</comment>
<accession>A0A151B3G7</accession>
<dbReference type="STRING" id="1121338.CLTEP_16160"/>
<dbReference type="OrthoDB" id="9794365at2"/>
<comment type="subcellular location">
    <subcellularLocation>
        <location evidence="1 8">Cell membrane</location>
        <topology evidence="1 8">Multi-pass membrane protein</topology>
    </subcellularLocation>
</comment>
<comment type="caution">
    <text evidence="10">The sequence shown here is derived from an EMBL/GenBank/DDBJ whole genome shotgun (WGS) entry which is preliminary data.</text>
</comment>
<dbReference type="InterPro" id="IPR013525">
    <property type="entry name" value="ABC2_TM"/>
</dbReference>
<keyword evidence="6 8" id="KW-1133">Transmembrane helix</keyword>
<keyword evidence="7 8" id="KW-0472">Membrane</keyword>
<keyword evidence="3 8" id="KW-0813">Transport</keyword>
<feature type="transmembrane region" description="Helical" evidence="8">
    <location>
        <begin position="71"/>
        <end position="87"/>
    </location>
</feature>
<dbReference type="InterPro" id="IPR047817">
    <property type="entry name" value="ABC2_TM_bact-type"/>
</dbReference>
<feature type="domain" description="ABC transmembrane type-2" evidence="9">
    <location>
        <begin position="39"/>
        <end position="262"/>
    </location>
</feature>
<dbReference type="AlphaFoldDB" id="A0A151B3G7"/>
<dbReference type="EMBL" id="LTBA01000016">
    <property type="protein sequence ID" value="KYH34464.1"/>
    <property type="molecule type" value="Genomic_DNA"/>
</dbReference>
<feature type="transmembrane region" description="Helical" evidence="8">
    <location>
        <begin position="34"/>
        <end position="59"/>
    </location>
</feature>
<dbReference type="Pfam" id="PF01061">
    <property type="entry name" value="ABC2_membrane"/>
    <property type="match status" value="1"/>
</dbReference>
<keyword evidence="11" id="KW-1185">Reference proteome</keyword>